<keyword evidence="9" id="KW-0407">Ion channel</keyword>
<evidence type="ECO:0000256" key="3">
    <source>
        <dbReference type="ARBA" id="ARBA00022448"/>
    </source>
</evidence>
<name>A0A820AH61_9BILA</name>
<dbReference type="GO" id="GO:0012505">
    <property type="term" value="C:endomembrane system"/>
    <property type="evidence" value="ECO:0007669"/>
    <property type="project" value="UniProtKB-SubCell"/>
</dbReference>
<dbReference type="GO" id="GO:0098794">
    <property type="term" value="C:postsynapse"/>
    <property type="evidence" value="ECO:0007669"/>
    <property type="project" value="GOC"/>
</dbReference>
<keyword evidence="5 10" id="KW-1133">Transmembrane helix</keyword>
<keyword evidence="3" id="KW-0813">Transport</keyword>
<evidence type="ECO:0000256" key="9">
    <source>
        <dbReference type="ARBA" id="ARBA00023303"/>
    </source>
</evidence>
<dbReference type="PANTHER" id="PTHR10125">
    <property type="entry name" value="P2X PURINOCEPTOR"/>
    <property type="match status" value="1"/>
</dbReference>
<dbReference type="InterPro" id="IPR027309">
    <property type="entry name" value="P2X_extracellular_dom_sf"/>
</dbReference>
<evidence type="ECO:0000256" key="2">
    <source>
        <dbReference type="ARBA" id="ARBA00009848"/>
    </source>
</evidence>
<dbReference type="GO" id="GO:0004931">
    <property type="term" value="F:extracellularly ATP-gated monoatomic cation channel activity"/>
    <property type="evidence" value="ECO:0007669"/>
    <property type="project" value="TreeGrafter"/>
</dbReference>
<sequence length="189" mass="21405">MDSYLSFKDRFLVGQSVKDIIKGYFTEYETPKLVVIHNAKYAILLRIIQIIILAYSVIYLLIYEKGYQKLSTTVASSVTLKVKGIGYAYTSENKMIIIDGADYIIPPSENNAIFIMTNFIQTDQTRSTCVENIKLKEARCKHDDDCFNKPFTPNMNGRWTGRCLLSPEANIVNGTIDNTKTPTGLCEYA</sequence>
<feature type="non-terminal residue" evidence="11">
    <location>
        <position position="1"/>
    </location>
</feature>
<organism evidence="11 12">
    <name type="scientific">Rotaria sordida</name>
    <dbReference type="NCBI Taxonomy" id="392033"/>
    <lineage>
        <taxon>Eukaryota</taxon>
        <taxon>Metazoa</taxon>
        <taxon>Spiralia</taxon>
        <taxon>Gnathifera</taxon>
        <taxon>Rotifera</taxon>
        <taxon>Eurotatoria</taxon>
        <taxon>Bdelloidea</taxon>
        <taxon>Philodinida</taxon>
        <taxon>Philodinidae</taxon>
        <taxon>Rotaria</taxon>
    </lineage>
</organism>
<evidence type="ECO:0000256" key="4">
    <source>
        <dbReference type="ARBA" id="ARBA00022692"/>
    </source>
</evidence>
<accession>A0A820AH61</accession>
<evidence type="ECO:0000256" key="5">
    <source>
        <dbReference type="ARBA" id="ARBA00022989"/>
    </source>
</evidence>
<gene>
    <name evidence="11" type="ORF">JBS370_LOCUS35634</name>
</gene>
<feature type="transmembrane region" description="Helical" evidence="10">
    <location>
        <begin position="41"/>
        <end position="62"/>
    </location>
</feature>
<protein>
    <submittedName>
        <fullName evidence="11">Uncharacterized protein</fullName>
    </submittedName>
</protein>
<keyword evidence="7 10" id="KW-0472">Membrane</keyword>
<reference evidence="11" key="1">
    <citation type="submission" date="2021-02" db="EMBL/GenBank/DDBJ databases">
        <authorList>
            <person name="Nowell W R."/>
        </authorList>
    </citation>
    <scope>NUCLEOTIDE SEQUENCE</scope>
</reference>
<keyword evidence="4 10" id="KW-0812">Transmembrane</keyword>
<comment type="subcellular location">
    <subcellularLocation>
        <location evidence="1">Endomembrane system</location>
    </subcellularLocation>
</comment>
<proteinExistence type="inferred from homology"/>
<evidence type="ECO:0000256" key="6">
    <source>
        <dbReference type="ARBA" id="ARBA00023065"/>
    </source>
</evidence>
<dbReference type="Proteomes" id="UP000663836">
    <property type="component" value="Unassembled WGS sequence"/>
</dbReference>
<evidence type="ECO:0000256" key="10">
    <source>
        <dbReference type="SAM" id="Phobius"/>
    </source>
</evidence>
<dbReference type="PANTHER" id="PTHR10125:SF31">
    <property type="entry name" value="P2X RECEPTOR E"/>
    <property type="match status" value="1"/>
</dbReference>
<keyword evidence="6" id="KW-0406">Ion transport</keyword>
<dbReference type="Pfam" id="PF00864">
    <property type="entry name" value="P2X_receptor"/>
    <property type="match status" value="1"/>
</dbReference>
<dbReference type="Gene3D" id="2.60.490.10">
    <property type="entry name" value="atp-gated p2x4 ion channel domain"/>
    <property type="match status" value="1"/>
</dbReference>
<evidence type="ECO:0000256" key="1">
    <source>
        <dbReference type="ARBA" id="ARBA00004308"/>
    </source>
</evidence>
<evidence type="ECO:0000313" key="12">
    <source>
        <dbReference type="Proteomes" id="UP000663836"/>
    </source>
</evidence>
<dbReference type="GO" id="GO:0070588">
    <property type="term" value="P:calcium ion transmembrane transport"/>
    <property type="evidence" value="ECO:0007669"/>
    <property type="project" value="TreeGrafter"/>
</dbReference>
<dbReference type="GO" id="GO:0016020">
    <property type="term" value="C:membrane"/>
    <property type="evidence" value="ECO:0007669"/>
    <property type="project" value="TreeGrafter"/>
</dbReference>
<comment type="caution">
    <text evidence="11">The sequence shown here is derived from an EMBL/GenBank/DDBJ whole genome shotgun (WGS) entry which is preliminary data.</text>
</comment>
<keyword evidence="8" id="KW-1071">Ligand-gated ion channel</keyword>
<evidence type="ECO:0000313" key="11">
    <source>
        <dbReference type="EMBL" id="CAF4183387.1"/>
    </source>
</evidence>
<comment type="similarity">
    <text evidence="2">Belongs to the P2X receptor family.</text>
</comment>
<evidence type="ECO:0000256" key="7">
    <source>
        <dbReference type="ARBA" id="ARBA00023136"/>
    </source>
</evidence>
<evidence type="ECO:0000256" key="8">
    <source>
        <dbReference type="ARBA" id="ARBA00023286"/>
    </source>
</evidence>
<dbReference type="InterPro" id="IPR059116">
    <property type="entry name" value="P2X_receptor"/>
</dbReference>
<dbReference type="AlphaFoldDB" id="A0A820AH61"/>
<dbReference type="EMBL" id="CAJOBD010012696">
    <property type="protein sequence ID" value="CAF4183387.1"/>
    <property type="molecule type" value="Genomic_DNA"/>
</dbReference>